<evidence type="ECO:0000256" key="2">
    <source>
        <dbReference type="ARBA" id="ARBA00004586"/>
    </source>
</evidence>
<evidence type="ECO:0000256" key="9">
    <source>
        <dbReference type="ARBA" id="ARBA00047604"/>
    </source>
</evidence>
<feature type="domain" description="O-acyltransferase WSD1-like N-terminal" evidence="12">
    <location>
        <begin position="72"/>
        <end position="177"/>
    </location>
</feature>
<dbReference type="PANTHER" id="PTHR31650:SF41">
    <property type="entry name" value="O-ACYLTRANSFERASE WSD1-LIKE ISOFORM X1"/>
    <property type="match status" value="1"/>
</dbReference>
<evidence type="ECO:0000256" key="6">
    <source>
        <dbReference type="ARBA" id="ARBA00022824"/>
    </source>
</evidence>
<evidence type="ECO:0000259" key="12">
    <source>
        <dbReference type="Pfam" id="PF03007"/>
    </source>
</evidence>
<dbReference type="GO" id="GO:0005886">
    <property type="term" value="C:plasma membrane"/>
    <property type="evidence" value="ECO:0007669"/>
    <property type="project" value="UniProtKB-SubCell"/>
</dbReference>
<evidence type="ECO:0000313" key="15">
    <source>
        <dbReference type="Proteomes" id="UP000290289"/>
    </source>
</evidence>
<proteinExistence type="inferred from homology"/>
<name>A0A498JVE6_MALDO</name>
<dbReference type="EMBL" id="RDQH01000331">
    <property type="protein sequence ID" value="RXH99858.1"/>
    <property type="molecule type" value="Genomic_DNA"/>
</dbReference>
<reference evidence="14 15" key="1">
    <citation type="submission" date="2018-10" db="EMBL/GenBank/DDBJ databases">
        <title>A high-quality apple genome assembly.</title>
        <authorList>
            <person name="Hu J."/>
        </authorList>
    </citation>
    <scope>NUCLEOTIDE SEQUENCE [LARGE SCALE GENOMIC DNA]</scope>
    <source>
        <strain evidence="15">cv. HFTH1</strain>
        <tissue evidence="14">Young leaf</tissue>
    </source>
</reference>
<dbReference type="InterPro" id="IPR045034">
    <property type="entry name" value="O-acyltransferase_WSD1-like"/>
</dbReference>
<evidence type="ECO:0000313" key="14">
    <source>
        <dbReference type="EMBL" id="RXH99858.1"/>
    </source>
</evidence>
<evidence type="ECO:0000256" key="4">
    <source>
        <dbReference type="ARBA" id="ARBA00005189"/>
    </source>
</evidence>
<accession>A0A498JVE6</accession>
<keyword evidence="6" id="KW-0256">Endoplasmic reticulum</keyword>
<dbReference type="GO" id="GO:0004144">
    <property type="term" value="F:diacylglycerol O-acyltransferase activity"/>
    <property type="evidence" value="ECO:0007669"/>
    <property type="project" value="UniProtKB-EC"/>
</dbReference>
<organism evidence="14 15">
    <name type="scientific">Malus domestica</name>
    <name type="common">Apple</name>
    <name type="synonym">Pyrus malus</name>
    <dbReference type="NCBI Taxonomy" id="3750"/>
    <lineage>
        <taxon>Eukaryota</taxon>
        <taxon>Viridiplantae</taxon>
        <taxon>Streptophyta</taxon>
        <taxon>Embryophyta</taxon>
        <taxon>Tracheophyta</taxon>
        <taxon>Spermatophyta</taxon>
        <taxon>Magnoliopsida</taxon>
        <taxon>eudicotyledons</taxon>
        <taxon>Gunneridae</taxon>
        <taxon>Pentapetalae</taxon>
        <taxon>rosids</taxon>
        <taxon>fabids</taxon>
        <taxon>Rosales</taxon>
        <taxon>Rosaceae</taxon>
        <taxon>Amygdaloideae</taxon>
        <taxon>Maleae</taxon>
        <taxon>Malus</taxon>
    </lineage>
</organism>
<feature type="transmembrane region" description="Helical" evidence="11">
    <location>
        <begin position="354"/>
        <end position="374"/>
    </location>
</feature>
<sequence length="466" mass="51734">MASSAAGDPSADEPVTPAGRLFLQPEMNQIINCAIGFQNPINIDLIKSTLQNSPLLSNPRFSSLLVRDSDGREHWRKTPHVDIDRHVIVLHEPLTTSPVDHETAINDYLAELCTGTGLPADKPLWEFHLLMAHKCGVVRIHHALGDGVSLMALLVAGCRRAGDEVKIPTFPGKRNRASKEKGWWAMVNGFWGMMWFSLIFVVEFVMRSLWVCDGKTEISGGDGVELWPRKLATARFRLQDMKLIKNSVPDATINDVLIGVISSGLSRYLYHRDPNGLRDGTRMTGIGMVNLRREAGLQELSDLMKENSGSGWGNKFGMMLLPVYYHKSGGDPLAYLRRAKAMLDRKKQSLEAHFSYAIGLFVMTYFGAKVASWLNYRIVCHTTFTISNVLGPQEEITLGGNPITYLRVNNSSLPHALTMHMMSYAGGADMQIVAAKDIIPDPVFLAKCFEEALIDMKEAVAAIHRT</sequence>
<dbReference type="InterPro" id="IPR004255">
    <property type="entry name" value="O-acyltransferase_WSD1_N"/>
</dbReference>
<dbReference type="AlphaFoldDB" id="A0A498JVE6"/>
<dbReference type="STRING" id="3750.A0A498JVE6"/>
<comment type="similarity">
    <text evidence="8">In the N-terminal section; belongs to the long-chain O-acyltransferase family.</text>
</comment>
<dbReference type="Proteomes" id="UP000290289">
    <property type="component" value="Chromosome 5"/>
</dbReference>
<keyword evidence="11" id="KW-1133">Transmembrane helix</keyword>
<gene>
    <name evidence="14" type="ORF">DVH24_021660</name>
</gene>
<comment type="pathway">
    <text evidence="4">Lipid metabolism.</text>
</comment>
<dbReference type="UniPathway" id="UPA00282"/>
<comment type="subcellular location">
    <subcellularLocation>
        <location evidence="1">Cell membrane</location>
        <topology evidence="1">Single-pass membrane protein</topology>
    </subcellularLocation>
    <subcellularLocation>
        <location evidence="2">Endoplasmic reticulum membrane</location>
    </subcellularLocation>
</comment>
<keyword evidence="11" id="KW-0812">Transmembrane</keyword>
<evidence type="ECO:0000256" key="3">
    <source>
        <dbReference type="ARBA" id="ARBA00004771"/>
    </source>
</evidence>
<comment type="pathway">
    <text evidence="3">Glycerolipid metabolism; triacylglycerol biosynthesis.</text>
</comment>
<comment type="catalytic activity">
    <reaction evidence="10">
        <text>an acyl-CoA + a 1,2-diacyl-sn-glycerol = a triacyl-sn-glycerol + CoA</text>
        <dbReference type="Rhea" id="RHEA:10868"/>
        <dbReference type="ChEBI" id="CHEBI:17815"/>
        <dbReference type="ChEBI" id="CHEBI:57287"/>
        <dbReference type="ChEBI" id="CHEBI:58342"/>
        <dbReference type="ChEBI" id="CHEBI:64615"/>
        <dbReference type="EC" id="2.3.1.20"/>
    </reaction>
</comment>
<evidence type="ECO:0000256" key="5">
    <source>
        <dbReference type="ARBA" id="ARBA00022679"/>
    </source>
</evidence>
<evidence type="ECO:0000256" key="11">
    <source>
        <dbReference type="SAM" id="Phobius"/>
    </source>
</evidence>
<keyword evidence="5" id="KW-0808">Transferase</keyword>
<evidence type="ECO:0000256" key="7">
    <source>
        <dbReference type="ARBA" id="ARBA00023315"/>
    </source>
</evidence>
<protein>
    <submittedName>
        <fullName evidence="14">Uncharacterized protein</fullName>
    </submittedName>
</protein>
<comment type="caution">
    <text evidence="14">The sequence shown here is derived from an EMBL/GenBank/DDBJ whole genome shotgun (WGS) entry which is preliminary data.</text>
</comment>
<keyword evidence="7" id="KW-0012">Acyltransferase</keyword>
<dbReference type="GO" id="GO:0047196">
    <property type="term" value="F:long-chain-alcohol O-fatty-acyltransferase activity"/>
    <property type="evidence" value="ECO:0007669"/>
    <property type="project" value="UniProtKB-EC"/>
</dbReference>
<evidence type="ECO:0000256" key="10">
    <source>
        <dbReference type="ARBA" id="ARBA00048109"/>
    </source>
</evidence>
<dbReference type="GO" id="GO:0005789">
    <property type="term" value="C:endoplasmic reticulum membrane"/>
    <property type="evidence" value="ECO:0007669"/>
    <property type="project" value="UniProtKB-SubCell"/>
</dbReference>
<dbReference type="InterPro" id="IPR009721">
    <property type="entry name" value="O-acyltransferase_WSD1_C"/>
</dbReference>
<feature type="transmembrane region" description="Helical" evidence="11">
    <location>
        <begin position="183"/>
        <end position="205"/>
    </location>
</feature>
<evidence type="ECO:0000256" key="8">
    <source>
        <dbReference type="ARBA" id="ARBA00024360"/>
    </source>
</evidence>
<evidence type="ECO:0000256" key="1">
    <source>
        <dbReference type="ARBA" id="ARBA00004162"/>
    </source>
</evidence>
<dbReference type="GO" id="GO:0019432">
    <property type="term" value="P:triglyceride biosynthetic process"/>
    <property type="evidence" value="ECO:0007669"/>
    <property type="project" value="UniProtKB-UniPathway"/>
</dbReference>
<feature type="domain" description="O-acyltransferase WSD1 C-terminal" evidence="13">
    <location>
        <begin position="312"/>
        <end position="457"/>
    </location>
</feature>
<dbReference type="Pfam" id="PF06974">
    <property type="entry name" value="WS_DGAT_C"/>
    <property type="match status" value="1"/>
</dbReference>
<dbReference type="Pfam" id="PF03007">
    <property type="entry name" value="WS_DGAT_cat"/>
    <property type="match status" value="1"/>
</dbReference>
<evidence type="ECO:0000259" key="13">
    <source>
        <dbReference type="Pfam" id="PF06974"/>
    </source>
</evidence>
<dbReference type="PANTHER" id="PTHR31650">
    <property type="entry name" value="O-ACYLTRANSFERASE (WSD1-LIKE) FAMILY PROTEIN"/>
    <property type="match status" value="1"/>
</dbReference>
<comment type="catalytic activity">
    <reaction evidence="9">
        <text>a long chain fatty alcohol + a fatty acyl-CoA = a long-chain alcohol wax ester + CoA</text>
        <dbReference type="Rhea" id="RHEA:38443"/>
        <dbReference type="ChEBI" id="CHEBI:17135"/>
        <dbReference type="ChEBI" id="CHEBI:57287"/>
        <dbReference type="ChEBI" id="CHEBI:77636"/>
        <dbReference type="ChEBI" id="CHEBI:235323"/>
        <dbReference type="EC" id="2.3.1.75"/>
    </reaction>
</comment>
<keyword evidence="11" id="KW-0472">Membrane</keyword>
<keyword evidence="15" id="KW-1185">Reference proteome</keyword>